<gene>
    <name evidence="3" type="ORF">CLV83_1454</name>
</gene>
<reference evidence="3 4" key="1">
    <citation type="submission" date="2019-03" db="EMBL/GenBank/DDBJ databases">
        <title>Genomic Encyclopedia of Archaeal and Bacterial Type Strains, Phase II (KMG-II): from individual species to whole genera.</title>
        <authorList>
            <person name="Goeker M."/>
        </authorList>
    </citation>
    <scope>NUCLEOTIDE SEQUENCE [LARGE SCALE GENOMIC DNA]</scope>
    <source>
        <strain evidence="3 4">DSM 27697</strain>
    </source>
</reference>
<evidence type="ECO:0000313" key="3">
    <source>
        <dbReference type="EMBL" id="TCK09348.1"/>
    </source>
</evidence>
<keyword evidence="1" id="KW-0378">Hydrolase</keyword>
<dbReference type="Proteomes" id="UP000294546">
    <property type="component" value="Unassembled WGS sequence"/>
</dbReference>
<evidence type="ECO:0000313" key="4">
    <source>
        <dbReference type="Proteomes" id="UP000294546"/>
    </source>
</evidence>
<dbReference type="InterPro" id="IPR013094">
    <property type="entry name" value="AB_hydrolase_3"/>
</dbReference>
<dbReference type="OrthoDB" id="5729797at2"/>
<evidence type="ECO:0000259" key="2">
    <source>
        <dbReference type="Pfam" id="PF07859"/>
    </source>
</evidence>
<dbReference type="Pfam" id="PF07859">
    <property type="entry name" value="Abhydrolase_3"/>
    <property type="match status" value="1"/>
</dbReference>
<organism evidence="3 4">
    <name type="scientific">Marinobacterium mangrovicola</name>
    <dbReference type="NCBI Taxonomy" id="1476959"/>
    <lineage>
        <taxon>Bacteria</taxon>
        <taxon>Pseudomonadati</taxon>
        <taxon>Pseudomonadota</taxon>
        <taxon>Gammaproteobacteria</taxon>
        <taxon>Oceanospirillales</taxon>
        <taxon>Oceanospirillaceae</taxon>
        <taxon>Marinobacterium</taxon>
    </lineage>
</organism>
<comment type="caution">
    <text evidence="3">The sequence shown here is derived from an EMBL/GenBank/DDBJ whole genome shotgun (WGS) entry which is preliminary data.</text>
</comment>
<proteinExistence type="predicted"/>
<protein>
    <submittedName>
        <fullName evidence="3">Acetyl esterase/lipase</fullName>
    </submittedName>
</protein>
<dbReference type="Gene3D" id="3.40.50.1820">
    <property type="entry name" value="alpha/beta hydrolase"/>
    <property type="match status" value="1"/>
</dbReference>
<dbReference type="PANTHER" id="PTHR48081:SF8">
    <property type="entry name" value="ALPHA_BETA HYDROLASE FOLD-3 DOMAIN-CONTAINING PROTEIN-RELATED"/>
    <property type="match status" value="1"/>
</dbReference>
<sequence>MNNRILEIHGIDPRIKATFGALPPNNMRDFDSREDLIGAANSDKANATRALFNQFLEANDSPAISPDSGLLIQDYQFTSQPDGNRCNLRFIRPDTGERLPCVYYIHGGGMQFMSCYDGNYRAWGKLLARRGVAVAMVDFRNAVVPSSVPEIAPFPAGLNDCVSGLEWLWQEHAALNIDPAQVVISGESGGGNLAIATTMKLKQMGQLDRIKGLFALCPYIAGEWPQAKYPSSSALNGVMLELDNNQGRVGYGIEAFEQKNPLAWPGFATEEDVTGFPPTVISVNEFDPLKDEGIEFYRLLLRAGVPNVRCREVKGTIHGTELFPMVCPEISADTAACLVDFCRR</sequence>
<dbReference type="GO" id="GO:0016787">
    <property type="term" value="F:hydrolase activity"/>
    <property type="evidence" value="ECO:0007669"/>
    <property type="project" value="UniProtKB-KW"/>
</dbReference>
<name>A0A4R1GM05_9GAMM</name>
<accession>A0A4R1GM05</accession>
<dbReference type="EMBL" id="SMFU01000007">
    <property type="protein sequence ID" value="TCK09348.1"/>
    <property type="molecule type" value="Genomic_DNA"/>
</dbReference>
<dbReference type="InterPro" id="IPR029058">
    <property type="entry name" value="AB_hydrolase_fold"/>
</dbReference>
<dbReference type="SUPFAM" id="SSF53474">
    <property type="entry name" value="alpha/beta-Hydrolases"/>
    <property type="match status" value="1"/>
</dbReference>
<dbReference type="AlphaFoldDB" id="A0A4R1GM05"/>
<dbReference type="PANTHER" id="PTHR48081">
    <property type="entry name" value="AB HYDROLASE SUPERFAMILY PROTEIN C4A8.06C"/>
    <property type="match status" value="1"/>
</dbReference>
<feature type="domain" description="Alpha/beta hydrolase fold-3" evidence="2">
    <location>
        <begin position="102"/>
        <end position="320"/>
    </location>
</feature>
<dbReference type="InterPro" id="IPR050300">
    <property type="entry name" value="GDXG_lipolytic_enzyme"/>
</dbReference>
<dbReference type="RefSeq" id="WP_132289501.1">
    <property type="nucleotide sequence ID" value="NZ_SMFU01000007.1"/>
</dbReference>
<keyword evidence="4" id="KW-1185">Reference proteome</keyword>
<evidence type="ECO:0000256" key="1">
    <source>
        <dbReference type="ARBA" id="ARBA00022801"/>
    </source>
</evidence>